<evidence type="ECO:0000313" key="3">
    <source>
        <dbReference type="EMBL" id="GGB41936.1"/>
    </source>
</evidence>
<reference evidence="3" key="1">
    <citation type="journal article" date="2014" name="Int. J. Syst. Evol. Microbiol.">
        <title>Complete genome sequence of Corynebacterium casei LMG S-19264T (=DSM 44701T), isolated from a smear-ripened cheese.</title>
        <authorList>
            <consortium name="US DOE Joint Genome Institute (JGI-PGF)"/>
            <person name="Walter F."/>
            <person name="Albersmeier A."/>
            <person name="Kalinowski J."/>
            <person name="Ruckert C."/>
        </authorList>
    </citation>
    <scope>NUCLEOTIDE SEQUENCE</scope>
    <source>
        <strain evidence="3">CGMCC 1.15454</strain>
    </source>
</reference>
<proteinExistence type="predicted"/>
<gene>
    <name evidence="3" type="ORF">GCM10011409_19360</name>
</gene>
<dbReference type="AlphaFoldDB" id="A0A9W5TX46"/>
<dbReference type="Proteomes" id="UP000621492">
    <property type="component" value="Unassembled WGS sequence"/>
</dbReference>
<dbReference type="Pfam" id="PF03413">
    <property type="entry name" value="PepSY"/>
    <property type="match status" value="1"/>
</dbReference>
<name>A0A9W5TX46_9BACI</name>
<evidence type="ECO:0000259" key="2">
    <source>
        <dbReference type="Pfam" id="PF03413"/>
    </source>
</evidence>
<dbReference type="RefSeq" id="WP_230856156.1">
    <property type="nucleotide sequence ID" value="NZ_BMJD01000012.1"/>
</dbReference>
<dbReference type="InterPro" id="IPR025711">
    <property type="entry name" value="PepSY"/>
</dbReference>
<dbReference type="EMBL" id="BMJD01000012">
    <property type="protein sequence ID" value="GGB41936.1"/>
    <property type="molecule type" value="Genomic_DNA"/>
</dbReference>
<reference evidence="3" key="2">
    <citation type="submission" date="2020-09" db="EMBL/GenBank/DDBJ databases">
        <authorList>
            <person name="Sun Q."/>
            <person name="Zhou Y."/>
        </authorList>
    </citation>
    <scope>NUCLEOTIDE SEQUENCE</scope>
    <source>
        <strain evidence="3">CGMCC 1.15454</strain>
    </source>
</reference>
<dbReference type="Gene3D" id="3.10.450.40">
    <property type="match status" value="1"/>
</dbReference>
<accession>A0A9W5TX46</accession>
<evidence type="ECO:0000256" key="1">
    <source>
        <dbReference type="SAM" id="MobiDB-lite"/>
    </source>
</evidence>
<feature type="region of interest" description="Disordered" evidence="1">
    <location>
        <begin position="1"/>
        <end position="37"/>
    </location>
</feature>
<protein>
    <recommendedName>
        <fullName evidence="2">PepSY domain-containing protein</fullName>
    </recommendedName>
</protein>
<keyword evidence="4" id="KW-1185">Reference proteome</keyword>
<evidence type="ECO:0000313" key="4">
    <source>
        <dbReference type="Proteomes" id="UP000621492"/>
    </source>
</evidence>
<feature type="domain" description="PepSY" evidence="2">
    <location>
        <begin position="56"/>
        <end position="115"/>
    </location>
</feature>
<sequence>MYNYNWNQPNPSHHPNWNQPNPDPYRQPNWNNPNPAYHPNWQHQGYNQNGSNWHRRITMEEAMNIATQQVPGEVVRVELDTEHGIPVYEVEIVTQQGVEYEVNVDVNTGDIVDIELD</sequence>
<organism evidence="3 4">
    <name type="scientific">Lentibacillus populi</name>
    <dbReference type="NCBI Taxonomy" id="1827502"/>
    <lineage>
        <taxon>Bacteria</taxon>
        <taxon>Bacillati</taxon>
        <taxon>Bacillota</taxon>
        <taxon>Bacilli</taxon>
        <taxon>Bacillales</taxon>
        <taxon>Bacillaceae</taxon>
        <taxon>Lentibacillus</taxon>
    </lineage>
</organism>
<feature type="compositionally biased region" description="Polar residues" evidence="1">
    <location>
        <begin position="1"/>
        <end position="20"/>
    </location>
</feature>
<comment type="caution">
    <text evidence="3">The sequence shown here is derived from an EMBL/GenBank/DDBJ whole genome shotgun (WGS) entry which is preliminary data.</text>
</comment>